<evidence type="ECO:0000259" key="1">
    <source>
        <dbReference type="Pfam" id="PF13358"/>
    </source>
</evidence>
<organism evidence="2 3">
    <name type="scientific">Phytophthora sojae (strain P6497)</name>
    <name type="common">Soybean stem and root rot agent</name>
    <name type="synonym">Phytophthora megasperma f. sp. glycines</name>
    <dbReference type="NCBI Taxonomy" id="1094619"/>
    <lineage>
        <taxon>Eukaryota</taxon>
        <taxon>Sar</taxon>
        <taxon>Stramenopiles</taxon>
        <taxon>Oomycota</taxon>
        <taxon>Peronosporomycetes</taxon>
        <taxon>Peronosporales</taxon>
        <taxon>Peronosporaceae</taxon>
        <taxon>Phytophthora</taxon>
    </lineage>
</organism>
<dbReference type="OMA" id="FQRANTE"/>
<keyword evidence="3" id="KW-1185">Reference proteome</keyword>
<accession>G4ZBU6</accession>
<dbReference type="GO" id="GO:0003676">
    <property type="term" value="F:nucleic acid binding"/>
    <property type="evidence" value="ECO:0007669"/>
    <property type="project" value="InterPro"/>
</dbReference>
<sequence length="326" mass="38822">IEEAATRQHAHPNTVYHRLYAYYKLGYGKRHLAHIFNKSERTLNNWIKIYEETGVFQWAKTASKRTFSADQLAWLLRYYDQHPLAYLDEAQDAFTRAHHVAISKSSVWRIIREEGLTWKVLERRSMHIKEQEIFRFTEELSHIDWSHQNLEFLDERKPRVTVLVFMGVNRVIDYFNTEGTFDRVEFTKCFQDFVHSSRGNVRQYPGPNSVWILDGAAIPRDPETVRYLRSVGFVVIFLPTYCPFFNPIEFLFGYVKRSFQRHYVESSKRDLLPFIIQTFRRFERFSMGKAFEHCSWRIQGFFDPVGPLSSKKPSTTSLQLPRMQPR</sequence>
<dbReference type="GeneID" id="20657196"/>
<dbReference type="PANTHER" id="PTHR46564:SF1">
    <property type="entry name" value="TRANSPOSASE"/>
    <property type="match status" value="1"/>
</dbReference>
<gene>
    <name evidence="2" type="ORF">PHYSODRAFT_495569</name>
</gene>
<dbReference type="SMR" id="G4ZBU6"/>
<evidence type="ECO:0000313" key="3">
    <source>
        <dbReference type="Proteomes" id="UP000002640"/>
    </source>
</evidence>
<name>G4ZBU6_PHYSP</name>
<dbReference type="KEGG" id="psoj:PHYSODRAFT_495569"/>
<dbReference type="EMBL" id="JH159153">
    <property type="protein sequence ID" value="EGZ21300.1"/>
    <property type="molecule type" value="Genomic_DNA"/>
</dbReference>
<dbReference type="RefSeq" id="XP_009524017.1">
    <property type="nucleotide sequence ID" value="XM_009525722.1"/>
</dbReference>
<dbReference type="AlphaFoldDB" id="G4ZBU6"/>
<dbReference type="Proteomes" id="UP000002640">
    <property type="component" value="Unassembled WGS sequence"/>
</dbReference>
<dbReference type="InterPro" id="IPR038717">
    <property type="entry name" value="Tc1-like_DDE_dom"/>
</dbReference>
<dbReference type="InterPro" id="IPR036397">
    <property type="entry name" value="RNaseH_sf"/>
</dbReference>
<dbReference type="InParanoid" id="G4ZBU6"/>
<feature type="non-terminal residue" evidence="2">
    <location>
        <position position="1"/>
    </location>
</feature>
<proteinExistence type="predicted"/>
<dbReference type="InterPro" id="IPR009057">
    <property type="entry name" value="Homeodomain-like_sf"/>
</dbReference>
<feature type="domain" description="Tc1-like transposase DDE" evidence="1">
    <location>
        <begin position="154"/>
        <end position="267"/>
    </location>
</feature>
<dbReference type="SUPFAM" id="SSF46689">
    <property type="entry name" value="Homeodomain-like"/>
    <property type="match status" value="1"/>
</dbReference>
<evidence type="ECO:0000313" key="2">
    <source>
        <dbReference type="EMBL" id="EGZ21300.1"/>
    </source>
</evidence>
<protein>
    <recommendedName>
        <fullName evidence="1">Tc1-like transposase DDE domain-containing protein</fullName>
    </recommendedName>
</protein>
<dbReference type="Gene3D" id="3.30.420.10">
    <property type="entry name" value="Ribonuclease H-like superfamily/Ribonuclease H"/>
    <property type="match status" value="1"/>
</dbReference>
<dbReference type="Pfam" id="PF13358">
    <property type="entry name" value="DDE_3"/>
    <property type="match status" value="1"/>
</dbReference>
<reference evidence="2 3" key="1">
    <citation type="journal article" date="2006" name="Science">
        <title>Phytophthora genome sequences uncover evolutionary origins and mechanisms of pathogenesis.</title>
        <authorList>
            <person name="Tyler B.M."/>
            <person name="Tripathy S."/>
            <person name="Zhang X."/>
            <person name="Dehal P."/>
            <person name="Jiang R.H."/>
            <person name="Aerts A."/>
            <person name="Arredondo F.D."/>
            <person name="Baxter L."/>
            <person name="Bensasson D."/>
            <person name="Beynon J.L."/>
            <person name="Chapman J."/>
            <person name="Damasceno C.M."/>
            <person name="Dorrance A.E."/>
            <person name="Dou D."/>
            <person name="Dickerman A.W."/>
            <person name="Dubchak I.L."/>
            <person name="Garbelotto M."/>
            <person name="Gijzen M."/>
            <person name="Gordon S.G."/>
            <person name="Govers F."/>
            <person name="Grunwald N.J."/>
            <person name="Huang W."/>
            <person name="Ivors K.L."/>
            <person name="Jones R.W."/>
            <person name="Kamoun S."/>
            <person name="Krampis K."/>
            <person name="Lamour K.H."/>
            <person name="Lee M.K."/>
            <person name="McDonald W.H."/>
            <person name="Medina M."/>
            <person name="Meijer H.J."/>
            <person name="Nordberg E.K."/>
            <person name="Maclean D.J."/>
            <person name="Ospina-Giraldo M.D."/>
            <person name="Morris P.F."/>
            <person name="Phuntumart V."/>
            <person name="Putnam N.H."/>
            <person name="Rash S."/>
            <person name="Rose J.K."/>
            <person name="Sakihama Y."/>
            <person name="Salamov A.A."/>
            <person name="Savidor A."/>
            <person name="Scheuring C.F."/>
            <person name="Smith B.M."/>
            <person name="Sobral B.W."/>
            <person name="Terry A."/>
            <person name="Torto-Alalibo T.A."/>
            <person name="Win J."/>
            <person name="Xu Z."/>
            <person name="Zhang H."/>
            <person name="Grigoriev I.V."/>
            <person name="Rokhsar D.S."/>
            <person name="Boore J.L."/>
        </authorList>
    </citation>
    <scope>NUCLEOTIDE SEQUENCE [LARGE SCALE GENOMIC DNA]</scope>
    <source>
        <strain evidence="2 3">P6497</strain>
    </source>
</reference>
<dbReference type="PANTHER" id="PTHR46564">
    <property type="entry name" value="TRANSPOSASE"/>
    <property type="match status" value="1"/>
</dbReference>